<keyword evidence="9" id="KW-1185">Reference proteome</keyword>
<dbReference type="PANTHER" id="PTHR42852">
    <property type="entry name" value="THIOL:DISULFIDE INTERCHANGE PROTEIN DSBE"/>
    <property type="match status" value="1"/>
</dbReference>
<accession>A0ABU9IYT8</accession>
<dbReference type="PROSITE" id="PS51352">
    <property type="entry name" value="THIOREDOXIN_2"/>
    <property type="match status" value="1"/>
</dbReference>
<keyword evidence="4" id="KW-1015">Disulfide bond</keyword>
<keyword evidence="6" id="KW-0812">Transmembrane</keyword>
<keyword evidence="5" id="KW-0676">Redox-active center</keyword>
<dbReference type="InterPro" id="IPR013766">
    <property type="entry name" value="Thioredoxin_domain"/>
</dbReference>
<feature type="transmembrane region" description="Helical" evidence="6">
    <location>
        <begin position="17"/>
        <end position="38"/>
    </location>
</feature>
<comment type="similarity">
    <text evidence="2">Belongs to the thioredoxin family. DsbE subfamily.</text>
</comment>
<evidence type="ECO:0000313" key="9">
    <source>
        <dbReference type="Proteomes" id="UP001459204"/>
    </source>
</evidence>
<dbReference type="Gene3D" id="3.40.30.10">
    <property type="entry name" value="Glutaredoxin"/>
    <property type="match status" value="1"/>
</dbReference>
<dbReference type="InterPro" id="IPR036249">
    <property type="entry name" value="Thioredoxin-like_sf"/>
</dbReference>
<dbReference type="SUPFAM" id="SSF52833">
    <property type="entry name" value="Thioredoxin-like"/>
    <property type="match status" value="1"/>
</dbReference>
<evidence type="ECO:0000256" key="2">
    <source>
        <dbReference type="ARBA" id="ARBA00007758"/>
    </source>
</evidence>
<evidence type="ECO:0000256" key="4">
    <source>
        <dbReference type="ARBA" id="ARBA00023157"/>
    </source>
</evidence>
<dbReference type="EMBL" id="JBBWWT010000002">
    <property type="protein sequence ID" value="MEL1264149.1"/>
    <property type="molecule type" value="Genomic_DNA"/>
</dbReference>
<keyword evidence="6" id="KW-0472">Membrane</keyword>
<keyword evidence="3" id="KW-0201">Cytochrome c-type biogenesis</keyword>
<protein>
    <submittedName>
        <fullName evidence="8">DsbE family thiol:disulfide interchange protein</fullName>
    </submittedName>
</protein>
<reference evidence="8 9" key="1">
    <citation type="submission" date="2024-04" db="EMBL/GenBank/DDBJ databases">
        <title>Draft genome sequence of Pseudoxanthomonas putridarboris WD12.</title>
        <authorList>
            <person name="Oh J."/>
        </authorList>
    </citation>
    <scope>NUCLEOTIDE SEQUENCE [LARGE SCALE GENOMIC DNA]</scope>
    <source>
        <strain evidence="8 9">WD12</strain>
    </source>
</reference>
<evidence type="ECO:0000256" key="3">
    <source>
        <dbReference type="ARBA" id="ARBA00022748"/>
    </source>
</evidence>
<dbReference type="RefSeq" id="WP_341725322.1">
    <property type="nucleotide sequence ID" value="NZ_JBBWWT010000002.1"/>
</dbReference>
<name>A0ABU9IYT8_9GAMM</name>
<dbReference type="Pfam" id="PF08534">
    <property type="entry name" value="Redoxin"/>
    <property type="match status" value="1"/>
</dbReference>
<proteinExistence type="inferred from homology"/>
<dbReference type="NCBIfam" id="TIGR00385">
    <property type="entry name" value="dsbE"/>
    <property type="match status" value="1"/>
</dbReference>
<dbReference type="InterPro" id="IPR050553">
    <property type="entry name" value="Thioredoxin_ResA/DsbE_sf"/>
</dbReference>
<dbReference type="InterPro" id="IPR013740">
    <property type="entry name" value="Redoxin"/>
</dbReference>
<organism evidence="8 9">
    <name type="scientific">Pseudoxanthomonas putridarboris</name>
    <dbReference type="NCBI Taxonomy" id="752605"/>
    <lineage>
        <taxon>Bacteria</taxon>
        <taxon>Pseudomonadati</taxon>
        <taxon>Pseudomonadota</taxon>
        <taxon>Gammaproteobacteria</taxon>
        <taxon>Lysobacterales</taxon>
        <taxon>Lysobacteraceae</taxon>
        <taxon>Pseudoxanthomonas</taxon>
    </lineage>
</organism>
<dbReference type="InterPro" id="IPR004799">
    <property type="entry name" value="Periplasmic_diS_OxRdtase_DsbE"/>
</dbReference>
<evidence type="ECO:0000259" key="7">
    <source>
        <dbReference type="PROSITE" id="PS51352"/>
    </source>
</evidence>
<gene>
    <name evidence="8" type="ORF">AAD027_07175</name>
</gene>
<dbReference type="PANTHER" id="PTHR42852:SF6">
    <property type="entry name" value="THIOL:DISULFIDE INTERCHANGE PROTEIN DSBE"/>
    <property type="match status" value="1"/>
</dbReference>
<dbReference type="Proteomes" id="UP001459204">
    <property type="component" value="Unassembled WGS sequence"/>
</dbReference>
<dbReference type="CDD" id="cd03010">
    <property type="entry name" value="TlpA_like_DsbE"/>
    <property type="match status" value="1"/>
</dbReference>
<comment type="subcellular location">
    <subcellularLocation>
        <location evidence="1">Cell inner membrane</location>
        <topology evidence="1">Single-pass membrane protein</topology>
        <orientation evidence="1">Periplasmic side</orientation>
    </subcellularLocation>
</comment>
<evidence type="ECO:0000256" key="6">
    <source>
        <dbReference type="SAM" id="Phobius"/>
    </source>
</evidence>
<evidence type="ECO:0000256" key="1">
    <source>
        <dbReference type="ARBA" id="ARBA00004383"/>
    </source>
</evidence>
<keyword evidence="6" id="KW-1133">Transmembrane helix</keyword>
<comment type="caution">
    <text evidence="8">The sequence shown here is derived from an EMBL/GenBank/DDBJ whole genome shotgun (WGS) entry which is preliminary data.</text>
</comment>
<feature type="domain" description="Thioredoxin" evidence="7">
    <location>
        <begin position="54"/>
        <end position="196"/>
    </location>
</feature>
<evidence type="ECO:0000313" key="8">
    <source>
        <dbReference type="EMBL" id="MEL1264149.1"/>
    </source>
</evidence>
<evidence type="ECO:0000256" key="5">
    <source>
        <dbReference type="ARBA" id="ARBA00023284"/>
    </source>
</evidence>
<sequence length="198" mass="22000">MNHASELPPSPPRSRGALAFAVIIIGLFFVGLMGLLYYGVRQSDRADREALPSPLIGKPAPAFDLPLLHNPDKRVTNADLAGQPYVMNVWGSWCPECRVEHPVLTKFALTKRVRFIGYNLKDERDDALRWLEQFGNPYLLVIADIEGRTAIDWGIYGAPETFLVDGDGIVRWKHVGAIDDAIIANQLIPALEKIEAGR</sequence>